<gene>
    <name evidence="1" type="ORF">ECRASSUSDP1_LOCUS17989</name>
</gene>
<accession>A0AAD1XPU6</accession>
<protein>
    <submittedName>
        <fullName evidence="1">Uncharacterized protein</fullName>
    </submittedName>
</protein>
<dbReference type="AlphaFoldDB" id="A0AAD1XPU6"/>
<evidence type="ECO:0000313" key="2">
    <source>
        <dbReference type="Proteomes" id="UP001295684"/>
    </source>
</evidence>
<comment type="caution">
    <text evidence="1">The sequence shown here is derived from an EMBL/GenBank/DDBJ whole genome shotgun (WGS) entry which is preliminary data.</text>
</comment>
<dbReference type="EMBL" id="CAMPGE010018180">
    <property type="protein sequence ID" value="CAI2376619.1"/>
    <property type="molecule type" value="Genomic_DNA"/>
</dbReference>
<reference evidence="1" key="1">
    <citation type="submission" date="2023-07" db="EMBL/GenBank/DDBJ databases">
        <authorList>
            <consortium name="AG Swart"/>
            <person name="Singh M."/>
            <person name="Singh A."/>
            <person name="Seah K."/>
            <person name="Emmerich C."/>
        </authorList>
    </citation>
    <scope>NUCLEOTIDE SEQUENCE</scope>
    <source>
        <strain evidence="1">DP1</strain>
    </source>
</reference>
<evidence type="ECO:0000313" key="1">
    <source>
        <dbReference type="EMBL" id="CAI2376619.1"/>
    </source>
</evidence>
<keyword evidence="2" id="KW-1185">Reference proteome</keyword>
<proteinExistence type="predicted"/>
<dbReference type="Proteomes" id="UP001295684">
    <property type="component" value="Unassembled WGS sequence"/>
</dbReference>
<sequence length="228" mass="26816">MRAEDIVGIVEKQVVGLEKKRAVLMDNSFVKEANLGEERMEVKYIRDNQSKQYNKLNKVGKSHSEYYKFSFYLEENRQTNKLQKSLQQMKKHLFDRIEITANSRCKQPKISKLLPSLLKVHPRIEFQLFIDYFRISGSALLHILRNVRDRYCIVRFSCCSMETLKHKKVDRVINFESLIFSACYDSNMGHLSSKGPFYRSIIDLIMESSLPFTMRKIKLIPDYPSEGN</sequence>
<organism evidence="1 2">
    <name type="scientific">Euplotes crassus</name>
    <dbReference type="NCBI Taxonomy" id="5936"/>
    <lineage>
        <taxon>Eukaryota</taxon>
        <taxon>Sar</taxon>
        <taxon>Alveolata</taxon>
        <taxon>Ciliophora</taxon>
        <taxon>Intramacronucleata</taxon>
        <taxon>Spirotrichea</taxon>
        <taxon>Hypotrichia</taxon>
        <taxon>Euplotida</taxon>
        <taxon>Euplotidae</taxon>
        <taxon>Moneuplotes</taxon>
    </lineage>
</organism>
<name>A0AAD1XPU6_EUPCR</name>